<name>A0ACD1A9J7_9FIRM</name>
<dbReference type="EMBL" id="CP042469">
    <property type="protein sequence ID" value="QOX62955.1"/>
    <property type="molecule type" value="Genomic_DNA"/>
</dbReference>
<reference evidence="1" key="1">
    <citation type="submission" date="2019-08" db="EMBL/GenBank/DDBJ databases">
        <title>Genome sequence of Clostridiales bacterium MT110.</title>
        <authorList>
            <person name="Cao J."/>
        </authorList>
    </citation>
    <scope>NUCLEOTIDE SEQUENCE</scope>
    <source>
        <strain evidence="1">MT110</strain>
    </source>
</reference>
<proteinExistence type="predicted"/>
<protein>
    <submittedName>
        <fullName evidence="1">Nucleotide exchange factor GrpE</fullName>
    </submittedName>
</protein>
<evidence type="ECO:0000313" key="1">
    <source>
        <dbReference type="EMBL" id="QOX62955.1"/>
    </source>
</evidence>
<accession>A0ACD1A9J7</accession>
<gene>
    <name evidence="1" type="primary">grpE</name>
    <name evidence="1" type="ORF">FRZ06_06175</name>
</gene>
<sequence length="197" mass="22130">MSKKKAPEDTAGFERKPGSETSEETMDTEAFDKNASAGTEEADQANSGGNQTGNEEQNKEDEELNTRYLRLAADFQNFRKRVEKEKSDIYAYANEKIVVDLLDVIDNFERALEHSEGSSDSFSEGMNMIFKQFKGVLEKSGVEEMTPHGEPFDPNFHHAVIMENSSEHESGNITQVLQKGYLLNKKVIRPAMVKVAE</sequence>
<evidence type="ECO:0000313" key="2">
    <source>
        <dbReference type="Proteomes" id="UP000594014"/>
    </source>
</evidence>
<keyword evidence="2" id="KW-1185">Reference proteome</keyword>
<dbReference type="Proteomes" id="UP000594014">
    <property type="component" value="Chromosome"/>
</dbReference>
<organism evidence="1 2">
    <name type="scientific">Anoxybacterium hadale</name>
    <dbReference type="NCBI Taxonomy" id="3408580"/>
    <lineage>
        <taxon>Bacteria</taxon>
        <taxon>Bacillati</taxon>
        <taxon>Bacillota</taxon>
        <taxon>Clostridia</taxon>
        <taxon>Peptostreptococcales</taxon>
        <taxon>Anaerovoracaceae</taxon>
        <taxon>Anoxybacterium</taxon>
    </lineage>
</organism>